<dbReference type="InterPro" id="IPR000873">
    <property type="entry name" value="AMP-dep_synth/lig_dom"/>
</dbReference>
<proteinExistence type="inferred from homology"/>
<evidence type="ECO:0000256" key="1">
    <source>
        <dbReference type="ARBA" id="ARBA00006432"/>
    </source>
</evidence>
<dbReference type="InterPro" id="IPR042099">
    <property type="entry name" value="ANL_N_sf"/>
</dbReference>
<dbReference type="InterPro" id="IPR045851">
    <property type="entry name" value="AMP-bd_C_sf"/>
</dbReference>
<dbReference type="PANTHER" id="PTHR43201:SF5">
    <property type="entry name" value="MEDIUM-CHAIN ACYL-COA LIGASE ACSF2, MITOCHONDRIAL"/>
    <property type="match status" value="1"/>
</dbReference>
<keyword evidence="2" id="KW-0436">Ligase</keyword>
<dbReference type="Pfam" id="PF13193">
    <property type="entry name" value="AMP-binding_C"/>
    <property type="match status" value="1"/>
</dbReference>
<dbReference type="EMBL" id="LSBJ02000004">
    <property type="protein sequence ID" value="OAQ59956.2"/>
    <property type="molecule type" value="Genomic_DNA"/>
</dbReference>
<dbReference type="Gene3D" id="3.30.300.30">
    <property type="match status" value="1"/>
</dbReference>
<keyword evidence="8" id="KW-1185">Reference proteome</keyword>
<name>A0A179F3F9_METCM</name>
<dbReference type="RefSeq" id="XP_022284054.1">
    <property type="nucleotide sequence ID" value="XM_022428687.1"/>
</dbReference>
<dbReference type="GeneID" id="28852482"/>
<comment type="similarity">
    <text evidence="1">Belongs to the ATP-dependent AMP-binding enzyme family.</text>
</comment>
<evidence type="ECO:0000259" key="6">
    <source>
        <dbReference type="Pfam" id="PF13193"/>
    </source>
</evidence>
<dbReference type="Gene3D" id="3.40.50.12780">
    <property type="entry name" value="N-terminal domain of ligase-like"/>
    <property type="match status" value="1"/>
</dbReference>
<feature type="domain" description="AMP-binding enzyme C-terminal" evidence="6">
    <location>
        <begin position="419"/>
        <end position="495"/>
    </location>
</feature>
<dbReference type="OrthoDB" id="3633556at2759"/>
<dbReference type="GO" id="GO:0006631">
    <property type="term" value="P:fatty acid metabolic process"/>
    <property type="evidence" value="ECO:0007669"/>
    <property type="project" value="TreeGrafter"/>
</dbReference>
<gene>
    <name evidence="7" type="ORF">VFPPC_10048</name>
</gene>
<keyword evidence="4" id="KW-0067">ATP-binding</keyword>
<keyword evidence="3" id="KW-0547">Nucleotide-binding</keyword>
<evidence type="ECO:0000313" key="7">
    <source>
        <dbReference type="EMBL" id="OAQ59956.2"/>
    </source>
</evidence>
<comment type="caution">
    <text evidence="7">The sequence shown here is derived from an EMBL/GenBank/DDBJ whole genome shotgun (WGS) entry which is preliminary data.</text>
</comment>
<protein>
    <submittedName>
        <fullName evidence="7">Coenzyme A synthetase</fullName>
    </submittedName>
</protein>
<dbReference type="GO" id="GO:0005524">
    <property type="term" value="F:ATP binding"/>
    <property type="evidence" value="ECO:0007669"/>
    <property type="project" value="UniProtKB-KW"/>
</dbReference>
<dbReference type="AlphaFoldDB" id="A0A179F3F9"/>
<sequence>MATLTNSFPLSSTANAIAIPGKPDPLQINFEQLNRNVSDIQINLADLGISPKDVVSIVMPNSYEFIVSFLAITRQRGIAAPLSPAYKQHEFEFFFRDSQSSLILVPQGCFDHNDHVIKAAKACHTAIAECALDGETVTLQIKELGALNKRKQQRIETVEPEDIALLLHTSGTTSTPKAVPLTHRNLTRTMYNVRATYQLSPLDCGFLVMPLFHVHGLVAGLLAPLSAGGSVVVPPRFSGSEFWTDFVACRANWYTAVPTIHRILLQVPQPDPMPTIRFIRSCSAHLSSKTLQEMESTFRAPVLEAYGMTEAAHQVCSNPLPPGKRIMGSVGIEQGVSVKILNDNGDEVPHEQEGEICVKGENVTQGYVNNPLANRSAFTADGYFRTGDLGKKSSDGYISITGRIKELINKGGEKISPAELDSALMNHADIAEVVTFAIPDPGHYGEDIGVAVVPKEKQQISEESIKRWMIEQVVKFKVPKKVWIIDELPKSATGKLQRRKIADRILTGELLFMKQVA</sequence>
<evidence type="ECO:0000313" key="8">
    <source>
        <dbReference type="Proteomes" id="UP000078397"/>
    </source>
</evidence>
<evidence type="ECO:0000256" key="3">
    <source>
        <dbReference type="ARBA" id="ARBA00022741"/>
    </source>
</evidence>
<dbReference type="Pfam" id="PF00501">
    <property type="entry name" value="AMP-binding"/>
    <property type="match status" value="1"/>
</dbReference>
<feature type="domain" description="AMP-dependent synthetase/ligase" evidence="5">
    <location>
        <begin position="25"/>
        <end position="367"/>
    </location>
</feature>
<reference evidence="7 8" key="1">
    <citation type="journal article" date="2016" name="PLoS Pathog.">
        <title>Biosynthesis of antibiotic leucinostatins in bio-control fungus Purpureocillium lilacinum and their inhibition on phytophthora revealed by genome mining.</title>
        <authorList>
            <person name="Wang G."/>
            <person name="Liu Z."/>
            <person name="Lin R."/>
            <person name="Li E."/>
            <person name="Mao Z."/>
            <person name="Ling J."/>
            <person name="Yang Y."/>
            <person name="Yin W.B."/>
            <person name="Xie B."/>
        </authorList>
    </citation>
    <scope>NUCLEOTIDE SEQUENCE [LARGE SCALE GENOMIC DNA]</scope>
    <source>
        <strain evidence="7">170</strain>
    </source>
</reference>
<dbReference type="KEGG" id="pchm:VFPPC_10048"/>
<dbReference type="Proteomes" id="UP000078397">
    <property type="component" value="Unassembled WGS sequence"/>
</dbReference>
<organism evidence="7 8">
    <name type="scientific">Pochonia chlamydosporia 170</name>
    <dbReference type="NCBI Taxonomy" id="1380566"/>
    <lineage>
        <taxon>Eukaryota</taxon>
        <taxon>Fungi</taxon>
        <taxon>Dikarya</taxon>
        <taxon>Ascomycota</taxon>
        <taxon>Pezizomycotina</taxon>
        <taxon>Sordariomycetes</taxon>
        <taxon>Hypocreomycetidae</taxon>
        <taxon>Hypocreales</taxon>
        <taxon>Clavicipitaceae</taxon>
        <taxon>Pochonia</taxon>
    </lineage>
</organism>
<evidence type="ECO:0000256" key="2">
    <source>
        <dbReference type="ARBA" id="ARBA00022598"/>
    </source>
</evidence>
<evidence type="ECO:0000259" key="5">
    <source>
        <dbReference type="Pfam" id="PF00501"/>
    </source>
</evidence>
<dbReference type="PANTHER" id="PTHR43201">
    <property type="entry name" value="ACYL-COA SYNTHETASE"/>
    <property type="match status" value="1"/>
</dbReference>
<dbReference type="CDD" id="cd05926">
    <property type="entry name" value="FACL_fum10p_like"/>
    <property type="match status" value="1"/>
</dbReference>
<dbReference type="InterPro" id="IPR045310">
    <property type="entry name" value="Pcs60-like"/>
</dbReference>
<evidence type="ECO:0000256" key="4">
    <source>
        <dbReference type="ARBA" id="ARBA00022840"/>
    </source>
</evidence>
<dbReference type="InterPro" id="IPR025110">
    <property type="entry name" value="AMP-bd_C"/>
</dbReference>
<dbReference type="GO" id="GO:0031956">
    <property type="term" value="F:medium-chain fatty acid-CoA ligase activity"/>
    <property type="evidence" value="ECO:0007669"/>
    <property type="project" value="TreeGrafter"/>
</dbReference>
<dbReference type="STRING" id="1380566.A0A179F3F9"/>
<dbReference type="InterPro" id="IPR020845">
    <property type="entry name" value="AMP-binding_CS"/>
</dbReference>
<dbReference type="PROSITE" id="PS00455">
    <property type="entry name" value="AMP_BINDING"/>
    <property type="match status" value="1"/>
</dbReference>
<dbReference type="SUPFAM" id="SSF56801">
    <property type="entry name" value="Acetyl-CoA synthetase-like"/>
    <property type="match status" value="1"/>
</dbReference>
<accession>A0A179F3F9</accession>